<keyword evidence="6" id="KW-1185">Reference proteome</keyword>
<dbReference type="SUPFAM" id="SSF101322">
    <property type="entry name" value="YcfC-like"/>
    <property type="match status" value="1"/>
</dbReference>
<evidence type="ECO:0000313" key="6">
    <source>
        <dbReference type="Proteomes" id="UP000064201"/>
    </source>
</evidence>
<name>A0A0G3G1J8_9GAMM</name>
<protein>
    <recommendedName>
        <fullName evidence="4">High frequency lysogenization protein HflD homolog</fullName>
    </recommendedName>
</protein>
<keyword evidence="2 4" id="KW-0963">Cytoplasm</keyword>
<dbReference type="GO" id="GO:0005886">
    <property type="term" value="C:plasma membrane"/>
    <property type="evidence" value="ECO:0007669"/>
    <property type="project" value="UniProtKB-SubCell"/>
</dbReference>
<dbReference type="GO" id="GO:0005737">
    <property type="term" value="C:cytoplasm"/>
    <property type="evidence" value="ECO:0007669"/>
    <property type="project" value="UniProtKB-SubCell"/>
</dbReference>
<organism evidence="5 6">
    <name type="scientific">Thioalkalivibrio versutus</name>
    <dbReference type="NCBI Taxonomy" id="106634"/>
    <lineage>
        <taxon>Bacteria</taxon>
        <taxon>Pseudomonadati</taxon>
        <taxon>Pseudomonadota</taxon>
        <taxon>Gammaproteobacteria</taxon>
        <taxon>Chromatiales</taxon>
        <taxon>Ectothiorhodospiraceae</taxon>
        <taxon>Thioalkalivibrio</taxon>
    </lineage>
</organism>
<dbReference type="HAMAP" id="MF_00695">
    <property type="entry name" value="HflD_protein"/>
    <property type="match status" value="1"/>
</dbReference>
<dbReference type="InterPro" id="IPR035932">
    <property type="entry name" value="HflD-like_sf"/>
</dbReference>
<dbReference type="Gene3D" id="1.10.3890.10">
    <property type="entry name" value="HflD-like"/>
    <property type="match status" value="1"/>
</dbReference>
<dbReference type="OrthoDB" id="9788031at2"/>
<dbReference type="RefSeq" id="WP_018937572.1">
    <property type="nucleotide sequence ID" value="NZ_CP011367.1"/>
</dbReference>
<evidence type="ECO:0000256" key="3">
    <source>
        <dbReference type="ARBA" id="ARBA00023136"/>
    </source>
</evidence>
<dbReference type="NCBIfam" id="NF001246">
    <property type="entry name" value="PRK00218.1-2"/>
    <property type="match status" value="1"/>
</dbReference>
<evidence type="ECO:0000256" key="4">
    <source>
        <dbReference type="HAMAP-Rule" id="MF_00695"/>
    </source>
</evidence>
<proteinExistence type="inferred from homology"/>
<dbReference type="EMBL" id="CP011367">
    <property type="protein sequence ID" value="AKJ95080.1"/>
    <property type="molecule type" value="Genomic_DNA"/>
</dbReference>
<evidence type="ECO:0000256" key="1">
    <source>
        <dbReference type="ARBA" id="ARBA00022475"/>
    </source>
</evidence>
<accession>A0A0G3G1J8</accession>
<comment type="subcellular location">
    <subcellularLocation>
        <location evidence="4">Cytoplasm</location>
    </subcellularLocation>
    <subcellularLocation>
        <location evidence="4">Cell membrane</location>
        <topology evidence="4">Peripheral membrane protein</topology>
        <orientation evidence="4">Cytoplasmic side</orientation>
    </subcellularLocation>
</comment>
<dbReference type="PATRIC" id="fig|106634.4.peg.1387"/>
<evidence type="ECO:0000313" key="5">
    <source>
        <dbReference type="EMBL" id="AKJ95080.1"/>
    </source>
</evidence>
<dbReference type="Pfam" id="PF04356">
    <property type="entry name" value="DUF489"/>
    <property type="match status" value="1"/>
</dbReference>
<reference evidence="5 6" key="1">
    <citation type="submission" date="2015-04" db="EMBL/GenBank/DDBJ databases">
        <title>Complete Sequence for the Genome of the Thioalkalivibrio versutus D301.</title>
        <authorList>
            <person name="Mu T."/>
            <person name="Zhou J."/>
            <person name="Xu X."/>
        </authorList>
    </citation>
    <scope>NUCLEOTIDE SEQUENCE [LARGE SCALE GENOMIC DNA]</scope>
    <source>
        <strain evidence="5 6">D301</strain>
    </source>
</reference>
<dbReference type="PANTHER" id="PTHR38100:SF1">
    <property type="entry name" value="HIGH FREQUENCY LYSOGENIZATION PROTEIN HFLD"/>
    <property type="match status" value="1"/>
</dbReference>
<keyword evidence="3 4" id="KW-0472">Membrane</keyword>
<sequence length="209" mass="23736">MDRSDHNRTLALAALFQCASLVKDLAWRGSCDDYEFEVLVGSLFAFDADTPEAVYREAVSLRSGLERIESQLQNGSKPPDMEITRYAIGLIFLERKLQKRDDMLQKLTDGLQGAQRQIDYFHITHESVIARLAEIYKETISELGPRIIVQGEQNNLSNPDTAARIRALLLAGIRAAVLWRQAGGSRWKLLFGRKRLIREAHDILNRLNT</sequence>
<dbReference type="Proteomes" id="UP000064201">
    <property type="component" value="Chromosome"/>
</dbReference>
<gene>
    <name evidence="4" type="primary">hflD</name>
    <name evidence="5" type="ORF">TVD_06770</name>
</gene>
<comment type="similarity">
    <text evidence="4">Belongs to the HflD family.</text>
</comment>
<dbReference type="STRING" id="106634.TVD_06770"/>
<keyword evidence="1 4" id="KW-1003">Cell membrane</keyword>
<dbReference type="InterPro" id="IPR007451">
    <property type="entry name" value="HflD"/>
</dbReference>
<dbReference type="AlphaFoldDB" id="A0A0G3G1J8"/>
<evidence type="ECO:0000256" key="2">
    <source>
        <dbReference type="ARBA" id="ARBA00022490"/>
    </source>
</evidence>
<dbReference type="PANTHER" id="PTHR38100">
    <property type="entry name" value="HIGH FREQUENCY LYSOGENIZATION PROTEIN HFLD"/>
    <property type="match status" value="1"/>
</dbReference>
<dbReference type="KEGG" id="tvr:TVD_06770"/>